<comment type="caution">
    <text evidence="2">The sequence shown here is derived from an EMBL/GenBank/DDBJ whole genome shotgun (WGS) entry which is preliminary data.</text>
</comment>
<protein>
    <recommendedName>
        <fullName evidence="4">Pre-mRNA-splicing factor 38B</fullName>
    </recommendedName>
</protein>
<evidence type="ECO:0000313" key="2">
    <source>
        <dbReference type="EMBL" id="RKU41977.1"/>
    </source>
</evidence>
<accession>A0A420Y272</accession>
<feature type="compositionally biased region" description="Basic and acidic residues" evidence="1">
    <location>
        <begin position="63"/>
        <end position="72"/>
    </location>
</feature>
<feature type="compositionally biased region" description="Basic and acidic residues" evidence="1">
    <location>
        <begin position="223"/>
        <end position="242"/>
    </location>
</feature>
<dbReference type="OrthoDB" id="2431475at2759"/>
<feature type="compositionally biased region" description="Basic and acidic residues" evidence="1">
    <location>
        <begin position="90"/>
        <end position="159"/>
    </location>
</feature>
<reference evidence="2 3" key="1">
    <citation type="submission" date="2018-08" db="EMBL/GenBank/DDBJ databases">
        <title>Draft genome of the lignicolous fungus Coniochaeta pulveracea.</title>
        <authorList>
            <person name="Borstlap C.J."/>
            <person name="De Witt R.N."/>
            <person name="Botha A."/>
            <person name="Volschenk H."/>
        </authorList>
    </citation>
    <scope>NUCLEOTIDE SEQUENCE [LARGE SCALE GENOMIC DNA]</scope>
    <source>
        <strain evidence="2 3">CAB683</strain>
    </source>
</reference>
<dbReference type="STRING" id="177199.A0A420Y272"/>
<evidence type="ECO:0000313" key="3">
    <source>
        <dbReference type="Proteomes" id="UP000275385"/>
    </source>
</evidence>
<feature type="compositionally biased region" description="Basic and acidic residues" evidence="1">
    <location>
        <begin position="42"/>
        <end position="55"/>
    </location>
</feature>
<evidence type="ECO:0008006" key="4">
    <source>
        <dbReference type="Google" id="ProtNLM"/>
    </source>
</evidence>
<feature type="region of interest" description="Disordered" evidence="1">
    <location>
        <begin position="316"/>
        <end position="368"/>
    </location>
</feature>
<gene>
    <name evidence="2" type="ORF">DL546_001413</name>
</gene>
<feature type="compositionally biased region" description="Basic residues" evidence="1">
    <location>
        <begin position="178"/>
        <end position="190"/>
    </location>
</feature>
<sequence>MTRTYATRPETKAKPNTRFLQHIIRETKNHNEALLAKEAAESQARLDRLAEAKTREQRKHRPDAKDLRRRQLGDIAATLQGGTKRRKLHGPQDDTLSRRVQPETTRPDQPRKSESTRTSNEHGDGKAGHWHRDGSRGGERTREKRRREDERSRSRDDRSRQRRKIDRSGSPGHERERGHRQHRRSHHRGRSTSPSDEKSPRRKHCPHQKRTSSHAQEVHRHRADREGLSHGSRRKEQSKDDGSETSDPLEDIIGPLPKAEEPIRRRGRGKGAGSSAMDSRFSDNYDPKADVQLDSDAAEDDWDEALEALRDRQRWKQQGADRLRAAGFTEEQIKSWEKSDGKGGEKSVEDVRWAKPGEGREWDRGKVI</sequence>
<feature type="compositionally biased region" description="Basic and acidic residues" evidence="1">
    <location>
        <begin position="280"/>
        <end position="291"/>
    </location>
</feature>
<dbReference type="Proteomes" id="UP000275385">
    <property type="component" value="Unassembled WGS sequence"/>
</dbReference>
<dbReference type="EMBL" id="QVQW01000063">
    <property type="protein sequence ID" value="RKU41977.1"/>
    <property type="molecule type" value="Genomic_DNA"/>
</dbReference>
<feature type="compositionally biased region" description="Basic and acidic residues" evidence="1">
    <location>
        <begin position="331"/>
        <end position="368"/>
    </location>
</feature>
<evidence type="ECO:0000256" key="1">
    <source>
        <dbReference type="SAM" id="MobiDB-lite"/>
    </source>
</evidence>
<dbReference type="PANTHER" id="PTHR40132">
    <property type="entry name" value="PRE-MRNA-SPLICING FACTOR 38B"/>
    <property type="match status" value="1"/>
</dbReference>
<feature type="region of interest" description="Disordered" evidence="1">
    <location>
        <begin position="42"/>
        <end position="297"/>
    </location>
</feature>
<dbReference type="AlphaFoldDB" id="A0A420Y272"/>
<dbReference type="PANTHER" id="PTHR40132:SF1">
    <property type="entry name" value="PRE-MRNA-SPLICING FACTOR 38B"/>
    <property type="match status" value="1"/>
</dbReference>
<name>A0A420Y272_9PEZI</name>
<proteinExistence type="predicted"/>
<organism evidence="2 3">
    <name type="scientific">Coniochaeta pulveracea</name>
    <dbReference type="NCBI Taxonomy" id="177199"/>
    <lineage>
        <taxon>Eukaryota</taxon>
        <taxon>Fungi</taxon>
        <taxon>Dikarya</taxon>
        <taxon>Ascomycota</taxon>
        <taxon>Pezizomycotina</taxon>
        <taxon>Sordariomycetes</taxon>
        <taxon>Sordariomycetidae</taxon>
        <taxon>Coniochaetales</taxon>
        <taxon>Coniochaetaceae</taxon>
        <taxon>Coniochaeta</taxon>
    </lineage>
</organism>
<keyword evidence="3" id="KW-1185">Reference proteome</keyword>
<feature type="compositionally biased region" description="Basic residues" evidence="1">
    <location>
        <begin position="200"/>
        <end position="212"/>
    </location>
</feature>